<dbReference type="SMART" id="SM00829">
    <property type="entry name" value="PKS_ER"/>
    <property type="match status" value="1"/>
</dbReference>
<dbReference type="AlphaFoldDB" id="A0A4C1W3D6"/>
<accession>A0A4C1W3D6</accession>
<evidence type="ECO:0000256" key="2">
    <source>
        <dbReference type="ARBA" id="ARBA00022450"/>
    </source>
</evidence>
<dbReference type="InterPro" id="IPR029058">
    <property type="entry name" value="AB_hydrolase_fold"/>
</dbReference>
<dbReference type="Gene3D" id="3.90.180.10">
    <property type="entry name" value="Medium-chain alcohol dehydrogenases, catalytic domain"/>
    <property type="match status" value="1"/>
</dbReference>
<dbReference type="OrthoDB" id="329835at2759"/>
<evidence type="ECO:0000313" key="6">
    <source>
        <dbReference type="Proteomes" id="UP000299102"/>
    </source>
</evidence>
<dbReference type="InterPro" id="IPR001031">
    <property type="entry name" value="Thioesterase"/>
</dbReference>
<dbReference type="InterPro" id="IPR050091">
    <property type="entry name" value="PKS_NRPS_Biosynth_Enz"/>
</dbReference>
<keyword evidence="6" id="KW-1185">Reference proteome</keyword>
<evidence type="ECO:0000256" key="3">
    <source>
        <dbReference type="ARBA" id="ARBA00022553"/>
    </source>
</evidence>
<dbReference type="EC" id="3.1.2.14" evidence="1"/>
<gene>
    <name evidence="5" type="primary">FASN</name>
    <name evidence="5" type="ORF">EVAR_44212_1</name>
</gene>
<dbReference type="GO" id="GO:0004312">
    <property type="term" value="F:fatty acid synthase activity"/>
    <property type="evidence" value="ECO:0007669"/>
    <property type="project" value="TreeGrafter"/>
</dbReference>
<dbReference type="STRING" id="151549.A0A4C1W3D6"/>
<organism evidence="5 6">
    <name type="scientific">Eumeta variegata</name>
    <name type="common">Bagworm moth</name>
    <name type="synonym">Eumeta japonica</name>
    <dbReference type="NCBI Taxonomy" id="151549"/>
    <lineage>
        <taxon>Eukaryota</taxon>
        <taxon>Metazoa</taxon>
        <taxon>Ecdysozoa</taxon>
        <taxon>Arthropoda</taxon>
        <taxon>Hexapoda</taxon>
        <taxon>Insecta</taxon>
        <taxon>Pterygota</taxon>
        <taxon>Neoptera</taxon>
        <taxon>Endopterygota</taxon>
        <taxon>Lepidoptera</taxon>
        <taxon>Glossata</taxon>
        <taxon>Ditrysia</taxon>
        <taxon>Tineoidea</taxon>
        <taxon>Psychidae</taxon>
        <taxon>Oiketicinae</taxon>
        <taxon>Eumeta</taxon>
    </lineage>
</organism>
<dbReference type="EMBL" id="BGZK01000456">
    <property type="protein sequence ID" value="GBP44684.1"/>
    <property type="molecule type" value="Genomic_DNA"/>
</dbReference>
<name>A0A4C1W3D6_EUMVA</name>
<dbReference type="PANTHER" id="PTHR43775">
    <property type="entry name" value="FATTY ACID SYNTHASE"/>
    <property type="match status" value="1"/>
</dbReference>
<dbReference type="GO" id="GO:0006633">
    <property type="term" value="P:fatty acid biosynthetic process"/>
    <property type="evidence" value="ECO:0007669"/>
    <property type="project" value="TreeGrafter"/>
</dbReference>
<dbReference type="PANTHER" id="PTHR43775:SF37">
    <property type="entry name" value="SI:DKEY-61P9.11"/>
    <property type="match status" value="1"/>
</dbReference>
<dbReference type="InterPro" id="IPR011032">
    <property type="entry name" value="GroES-like_sf"/>
</dbReference>
<dbReference type="SUPFAM" id="SSF53474">
    <property type="entry name" value="alpha/beta-Hydrolases"/>
    <property type="match status" value="1"/>
</dbReference>
<dbReference type="Proteomes" id="UP000299102">
    <property type="component" value="Unassembled WGS sequence"/>
</dbReference>
<feature type="domain" description="Enoyl reductase (ER)" evidence="4">
    <location>
        <begin position="84"/>
        <end position="427"/>
    </location>
</feature>
<dbReference type="GO" id="GO:0016491">
    <property type="term" value="F:oxidoreductase activity"/>
    <property type="evidence" value="ECO:0007669"/>
    <property type="project" value="InterPro"/>
</dbReference>
<dbReference type="GO" id="GO:0016297">
    <property type="term" value="F:fatty acyl-[ACP] hydrolase activity"/>
    <property type="evidence" value="ECO:0007669"/>
    <property type="project" value="UniProtKB-EC"/>
</dbReference>
<keyword evidence="3" id="KW-0597">Phosphoprotein</keyword>
<evidence type="ECO:0000259" key="4">
    <source>
        <dbReference type="SMART" id="SM00829"/>
    </source>
</evidence>
<dbReference type="SUPFAM" id="SSF51735">
    <property type="entry name" value="NAD(P)-binding Rossmann-fold domains"/>
    <property type="match status" value="1"/>
</dbReference>
<dbReference type="InterPro" id="IPR036291">
    <property type="entry name" value="NAD(P)-bd_dom_sf"/>
</dbReference>
<dbReference type="Gene3D" id="3.40.50.720">
    <property type="entry name" value="NAD(P)-binding Rossmann-like Domain"/>
    <property type="match status" value="1"/>
</dbReference>
<evidence type="ECO:0000256" key="1">
    <source>
        <dbReference type="ARBA" id="ARBA00012480"/>
    </source>
</evidence>
<evidence type="ECO:0000313" key="5">
    <source>
        <dbReference type="EMBL" id="GBP44684.1"/>
    </source>
</evidence>
<dbReference type="Gene3D" id="3.40.50.1820">
    <property type="entry name" value="alpha/beta hydrolase"/>
    <property type="match status" value="1"/>
</dbReference>
<comment type="caution">
    <text evidence="5">The sequence shown here is derived from an EMBL/GenBank/DDBJ whole genome shotgun (WGS) entry which is preliminary data.</text>
</comment>
<reference evidence="5 6" key="1">
    <citation type="journal article" date="2019" name="Commun. Biol.">
        <title>The bagworm genome reveals a unique fibroin gene that provides high tensile strength.</title>
        <authorList>
            <person name="Kono N."/>
            <person name="Nakamura H."/>
            <person name="Ohtoshi R."/>
            <person name="Tomita M."/>
            <person name="Numata K."/>
            <person name="Arakawa K."/>
        </authorList>
    </citation>
    <scope>NUCLEOTIDE SEQUENCE [LARGE SCALE GENOMIC DNA]</scope>
</reference>
<keyword evidence="2" id="KW-0596">Phosphopantetheine</keyword>
<dbReference type="SUPFAM" id="SSF50129">
    <property type="entry name" value="GroES-like"/>
    <property type="match status" value="1"/>
</dbReference>
<sequence length="1002" mass="109666">MVSELSAASEKLPELVKASTRRDVCVCLTDYQSLSESSIIMQSRKQLKINIFKDEMWGGVYLVPPRVTSAATNGECNLKLRGVGAELKARRAAECIARPAGARKSVHFAAAGEYDASVATGRAPAYDAAAAPHDYGLGFSGVTGSGERVMGVSPGALRAPVAPDAALLWPVPAHWSLADAAAAPLAYAAVYYCVAIRNNVRGGTVWLVHDATSALGQAAIAIGLSLDCTIFAVVRTRGEKRFLSSLFTELPRRQPIQQEAVVRWFATENLSSAAIIGCTSCDLHISTIKENILCSHAGAFENSVMSVTRGRGVDFAFGSMCGDVREATFRCVGRLGVLCDVSDDTTAKEDESLGMHFLSTERTYMTVRPAIVAHAPEDVRRTLQLMVAAGLARGHVRPLTRVVLPAVEVGRAMQLIASGRQPGCMVLSVNNLKDHIVTSLNYCEASTKAIAVWCGGASVWSGASLVDALVRSGARSILLQRDEDPTNSFDAAYLDFKMKQWRRAGADVHVLWCSETDVRKQLDAVRVATRGQARTLLMVESEDASYGEKLVELRKVAAEVYPELEFLVALTTRPVPALNRELTKDVTGELHKSLLLHAPDLLKLTEWTAEPCYWNAVINALNTGFRIGGGVMLLTATSAQEEEDVCDDPIQPEEQARARGLATLFPRIESDELRTAAELTIMPTLVHNGTERSDEFDSDEMYLTIVPGFDYHPETFSVLCERLRLPTALLNSAVDHAAADTVTSAADRYVQIMNKMMVFKDHFYLLGHTFGVIVALEMAARLEKQGLVGTVFCVDTSPDALPIQLRALLQLSPDHGIDDQALQNSIVEHICKLLVDGHDSTEPMVIWIKELQRAVREARDWPAKVDAGVRLLRGRVPHSFQYARAHIEAAYVRIRESLRYSAEALAAQPLRSHLVLARRALQEGEAAALPSDLGLSRLSSAPVTVHELTTGDVDDLRLPAIINKYMRPQELEQFSKRDLRESYLLCTDKYISYYHEFLPGCL</sequence>
<dbReference type="InterPro" id="IPR020843">
    <property type="entry name" value="ER"/>
</dbReference>
<dbReference type="Pfam" id="PF00975">
    <property type="entry name" value="Thioesterase"/>
    <property type="match status" value="1"/>
</dbReference>
<proteinExistence type="predicted"/>
<protein>
    <recommendedName>
        <fullName evidence="1">oleoyl-[acyl-carrier-protein] hydrolase</fullName>
        <ecNumber evidence="1">3.1.2.14</ecNumber>
    </recommendedName>
</protein>